<dbReference type="CDD" id="cd06532">
    <property type="entry name" value="Glyco_transf_25"/>
    <property type="match status" value="1"/>
</dbReference>
<proteinExistence type="predicted"/>
<reference evidence="2 3" key="1">
    <citation type="submission" date="2016-12" db="EMBL/GenBank/DDBJ databases">
        <title>Diversity of luminous bacteria.</title>
        <authorList>
            <person name="Yoshizawa S."/>
            <person name="Kogure K."/>
        </authorList>
    </citation>
    <scope>NUCLEOTIDE SEQUENCE [LARGE SCALE GENOMIC DNA]</scope>
    <source>
        <strain evidence="2 3">LC2-408</strain>
    </source>
</reference>
<dbReference type="RefSeq" id="WP_105025699.1">
    <property type="nucleotide sequence ID" value="NZ_MSCI01000003.1"/>
</dbReference>
<organism evidence="2 3">
    <name type="scientific">Vibrio chagasii</name>
    <dbReference type="NCBI Taxonomy" id="170679"/>
    <lineage>
        <taxon>Bacteria</taxon>
        <taxon>Pseudomonadati</taxon>
        <taxon>Pseudomonadota</taxon>
        <taxon>Gammaproteobacteria</taxon>
        <taxon>Vibrionales</taxon>
        <taxon>Vibrionaceae</taxon>
        <taxon>Vibrio</taxon>
    </lineage>
</organism>
<protein>
    <submittedName>
        <fullName evidence="2">Glycosyltransferase</fullName>
    </submittedName>
</protein>
<feature type="domain" description="Glycosyl transferase family 25" evidence="1">
    <location>
        <begin position="2"/>
        <end position="175"/>
    </location>
</feature>
<dbReference type="Pfam" id="PF01755">
    <property type="entry name" value="Glyco_transf_25"/>
    <property type="match status" value="1"/>
</dbReference>
<dbReference type="EMBL" id="MSCI01000003">
    <property type="protein sequence ID" value="PQJ58157.1"/>
    <property type="molecule type" value="Genomic_DNA"/>
</dbReference>
<dbReference type="AlphaFoldDB" id="A0A2S7V7F4"/>
<name>A0A2S7V7F4_9VIBR</name>
<gene>
    <name evidence="2" type="ORF">BTO10_20790</name>
</gene>
<keyword evidence="3" id="KW-1185">Reference proteome</keyword>
<keyword evidence="2" id="KW-0808">Transferase</keyword>
<accession>A0A2S7V7F4</accession>
<evidence type="ECO:0000313" key="2">
    <source>
        <dbReference type="EMBL" id="PQJ58157.1"/>
    </source>
</evidence>
<comment type="caution">
    <text evidence="2">The sequence shown here is derived from an EMBL/GenBank/DDBJ whole genome shotgun (WGS) entry which is preliminary data.</text>
</comment>
<sequence length="251" mass="28910">MKAYCITLKGNNSRQTSTTYAINSVLADFDFFIGVDARSDRHPLLAKIKNKAFLYNMGRPHAIGEVGCYASHYLVWQKCVELNEPILVFEDHITLNADLFRKSLNITKQHIEKCGFIRLQDSKNKLLYSVEEYDTQQLVKYLKVPQGTACYAITPDAARAFIKHSSTFKYPVDVFLRNTWIHKQPMFGVRQAGLQRSQQPSIIGDRKHKGRKNYFVASMKILNKIKSMTLNLATNIYHLLSLSIEYRPKLK</sequence>
<evidence type="ECO:0000259" key="1">
    <source>
        <dbReference type="Pfam" id="PF01755"/>
    </source>
</evidence>
<dbReference type="InterPro" id="IPR002654">
    <property type="entry name" value="Glyco_trans_25"/>
</dbReference>
<evidence type="ECO:0000313" key="3">
    <source>
        <dbReference type="Proteomes" id="UP000238707"/>
    </source>
</evidence>
<dbReference type="Proteomes" id="UP000238707">
    <property type="component" value="Unassembled WGS sequence"/>
</dbReference>
<dbReference type="GO" id="GO:0016740">
    <property type="term" value="F:transferase activity"/>
    <property type="evidence" value="ECO:0007669"/>
    <property type="project" value="UniProtKB-KW"/>
</dbReference>